<dbReference type="GeneID" id="108012566"/>
<proteinExistence type="predicted"/>
<accession>A0AB39ZDH1</accession>
<evidence type="ECO:0000313" key="2">
    <source>
        <dbReference type="Proteomes" id="UP001652628"/>
    </source>
</evidence>
<dbReference type="Proteomes" id="UP001652628">
    <property type="component" value="Chromosome 3"/>
</dbReference>
<dbReference type="AlphaFoldDB" id="A0AB39ZDH1"/>
<reference evidence="3" key="1">
    <citation type="submission" date="2025-08" db="UniProtKB">
        <authorList>
            <consortium name="RefSeq"/>
        </authorList>
    </citation>
    <scope>IDENTIFICATION</scope>
</reference>
<organism evidence="2 3">
    <name type="scientific">Drosophila suzukii</name>
    <name type="common">Spotted-wing drosophila fruit fly</name>
    <dbReference type="NCBI Taxonomy" id="28584"/>
    <lineage>
        <taxon>Eukaryota</taxon>
        <taxon>Metazoa</taxon>
        <taxon>Ecdysozoa</taxon>
        <taxon>Arthropoda</taxon>
        <taxon>Hexapoda</taxon>
        <taxon>Insecta</taxon>
        <taxon>Pterygota</taxon>
        <taxon>Neoptera</taxon>
        <taxon>Endopterygota</taxon>
        <taxon>Diptera</taxon>
        <taxon>Brachycera</taxon>
        <taxon>Muscomorpha</taxon>
        <taxon>Ephydroidea</taxon>
        <taxon>Drosophilidae</taxon>
        <taxon>Drosophila</taxon>
        <taxon>Sophophora</taxon>
    </lineage>
</organism>
<keyword evidence="2" id="KW-1185">Reference proteome</keyword>
<feature type="region of interest" description="Disordered" evidence="1">
    <location>
        <begin position="1"/>
        <end position="82"/>
    </location>
</feature>
<gene>
    <name evidence="3" type="primary">LOC108012566</name>
</gene>
<feature type="compositionally biased region" description="Basic and acidic residues" evidence="1">
    <location>
        <begin position="49"/>
        <end position="64"/>
    </location>
</feature>
<name>A0AB39ZDH1_DROSZ</name>
<feature type="compositionally biased region" description="Low complexity" evidence="1">
    <location>
        <begin position="18"/>
        <end position="37"/>
    </location>
</feature>
<evidence type="ECO:0000256" key="1">
    <source>
        <dbReference type="SAM" id="MobiDB-lite"/>
    </source>
</evidence>
<evidence type="ECO:0000313" key="3">
    <source>
        <dbReference type="RefSeq" id="XP_016933470.2"/>
    </source>
</evidence>
<sequence length="313" mass="34527">MSILVNNSDSDSEDNDSFHSFNQSEPSWEDLSLSLSESDCDSAADFESGSEHETSMENVERTIEEPGQLAQDDGLSPGPTYSGVILKPKSLDLEVHSSDSSACDGISTGKATQVTGRFKTPKKFNISPVSQEKPAPVFCCPREVPQLASNQVPSKELFSLDQPASVLKEHLTSNRQTEALQKYAFTEIWVGSQQKPSQPKTSRLQEFSVALEAYFEKDSSKKKSDINSEAIKELEPSKILKAPPKSVKSVEEEYVSPFPSVSVHPAPKVSPLMKGAKAPITVPAGFDLTRLVEMKNPNHWHRRPNMRTGDRIY</sequence>
<dbReference type="RefSeq" id="XP_016933470.2">
    <property type="nucleotide sequence ID" value="XM_017077981.4"/>
</dbReference>
<protein>
    <submittedName>
        <fullName evidence="3">Uncharacterized protein</fullName>
    </submittedName>
</protein>